<dbReference type="PANTHER" id="PTHR30305:SF3">
    <property type="entry name" value="PROTEIN YJDM"/>
    <property type="match status" value="1"/>
</dbReference>
<accession>A0A0F9N0K5</accession>
<proteinExistence type="predicted"/>
<evidence type="ECO:0000259" key="1">
    <source>
        <dbReference type="SMART" id="SM00782"/>
    </source>
</evidence>
<dbReference type="InterPro" id="IPR013991">
    <property type="entry name" value="PhnaA_N_proteobac"/>
</dbReference>
<feature type="domain" description="PhnA protein N-terminal proteobacterial" evidence="1">
    <location>
        <begin position="45"/>
        <end position="91"/>
    </location>
</feature>
<dbReference type="InterPro" id="IPR013988">
    <property type="entry name" value="YjdM_C"/>
</dbReference>
<comment type="caution">
    <text evidence="2">The sequence shown here is derived from an EMBL/GenBank/DDBJ whole genome shotgun (WGS) entry which is preliminary data.</text>
</comment>
<dbReference type="SUPFAM" id="SSF82057">
    <property type="entry name" value="Prokaryotic SH3-related domain"/>
    <property type="match status" value="1"/>
</dbReference>
<dbReference type="EMBL" id="LAZR01004132">
    <property type="protein sequence ID" value="KKN11469.1"/>
    <property type="molecule type" value="Genomic_DNA"/>
</dbReference>
<gene>
    <name evidence="2" type="ORF">LCGC14_1026160</name>
</gene>
<organism evidence="2">
    <name type="scientific">marine sediment metagenome</name>
    <dbReference type="NCBI Taxonomy" id="412755"/>
    <lineage>
        <taxon>unclassified sequences</taxon>
        <taxon>metagenomes</taxon>
        <taxon>ecological metagenomes</taxon>
    </lineage>
</organism>
<sequence>MLLSLIYAAILLPYEIIPRKEITACFSTIGVSSITKGLLMNIEQTLFARSDSKCELCNAESNLSVYEVPPVTEANADQSILVCETCLDQIENPENINTNHWRCLNDSMWSAVPAVQVMAWRQLKRLNTEVWAQDLLDILYLDEETQIWAAANEISETNTESSSVDSNGAVLNAGDSVTLIKDLDVKGAGFTAKRGTLVKGISLTDNPEHIEGRVNGTRIVLLTKFLKKA</sequence>
<reference evidence="2" key="1">
    <citation type="journal article" date="2015" name="Nature">
        <title>Complex archaea that bridge the gap between prokaryotes and eukaryotes.</title>
        <authorList>
            <person name="Spang A."/>
            <person name="Saw J.H."/>
            <person name="Jorgensen S.L."/>
            <person name="Zaremba-Niedzwiedzka K."/>
            <person name="Martijn J."/>
            <person name="Lind A.E."/>
            <person name="van Eijk R."/>
            <person name="Schleper C."/>
            <person name="Guy L."/>
            <person name="Ettema T.J."/>
        </authorList>
    </citation>
    <scope>NUCLEOTIDE SEQUENCE</scope>
</reference>
<dbReference type="Pfam" id="PF03831">
    <property type="entry name" value="YjdM"/>
    <property type="match status" value="1"/>
</dbReference>
<evidence type="ECO:0000313" key="2">
    <source>
        <dbReference type="EMBL" id="KKN11469.1"/>
    </source>
</evidence>
<dbReference type="SMART" id="SM00782">
    <property type="entry name" value="PhnA_Zn_Ribbon"/>
    <property type="match status" value="1"/>
</dbReference>
<dbReference type="AlphaFoldDB" id="A0A0F9N0K5"/>
<dbReference type="Gene3D" id="2.30.30.40">
    <property type="entry name" value="SH3 Domains"/>
    <property type="match status" value="1"/>
</dbReference>
<protein>
    <recommendedName>
        <fullName evidence="1">PhnA protein N-terminal proteobacterial domain-containing protein</fullName>
    </recommendedName>
</protein>
<dbReference type="PANTHER" id="PTHR30305">
    <property type="entry name" value="PROTEIN YJDM-RELATED"/>
    <property type="match status" value="1"/>
</dbReference>
<name>A0A0F9N0K5_9ZZZZ</name>